<proteinExistence type="predicted"/>
<evidence type="ECO:0000256" key="1">
    <source>
        <dbReference type="ARBA" id="ARBA00023015"/>
    </source>
</evidence>
<reference evidence="6 7" key="1">
    <citation type="submission" date="2019-11" db="EMBL/GenBank/DDBJ databases">
        <authorList>
            <person name="Holert J."/>
        </authorList>
    </citation>
    <scope>NUCLEOTIDE SEQUENCE [LARGE SCALE GENOMIC DNA]</scope>
    <source>
        <strain evidence="6">SB11_3</strain>
    </source>
</reference>
<dbReference type="SUPFAM" id="SSF46689">
    <property type="entry name" value="Homeodomain-like"/>
    <property type="match status" value="1"/>
</dbReference>
<keyword evidence="2" id="KW-0238">DNA-binding</keyword>
<dbReference type="PANTHER" id="PTHR47894">
    <property type="entry name" value="HTH-TYPE TRANSCRIPTIONAL REGULATOR GADX"/>
    <property type="match status" value="1"/>
</dbReference>
<dbReference type="EMBL" id="CACSIO010000002">
    <property type="protein sequence ID" value="CAA0092772.1"/>
    <property type="molecule type" value="Genomic_DNA"/>
</dbReference>
<evidence type="ECO:0000256" key="2">
    <source>
        <dbReference type="ARBA" id="ARBA00023125"/>
    </source>
</evidence>
<dbReference type="Pfam" id="PF12833">
    <property type="entry name" value="HTH_18"/>
    <property type="match status" value="1"/>
</dbReference>
<dbReference type="PANTHER" id="PTHR47894:SF1">
    <property type="entry name" value="HTH-TYPE TRANSCRIPTIONAL REGULATOR VQSM"/>
    <property type="match status" value="1"/>
</dbReference>
<keyword evidence="1" id="KW-0805">Transcription regulation</keyword>
<dbReference type="Proteomes" id="UP000441399">
    <property type="component" value="Unassembled WGS sequence"/>
</dbReference>
<dbReference type="GO" id="GO:0003700">
    <property type="term" value="F:DNA-binding transcription factor activity"/>
    <property type="evidence" value="ECO:0007669"/>
    <property type="project" value="InterPro"/>
</dbReference>
<dbReference type="Gene3D" id="1.10.10.60">
    <property type="entry name" value="Homeodomain-like"/>
    <property type="match status" value="1"/>
</dbReference>
<dbReference type="OrthoDB" id="6194859at2"/>
<evidence type="ECO:0000256" key="4">
    <source>
        <dbReference type="SAM" id="Coils"/>
    </source>
</evidence>
<dbReference type="InterPro" id="IPR032687">
    <property type="entry name" value="AraC-type_N"/>
</dbReference>
<name>A0A5S9NQN9_9GAMM</name>
<organism evidence="6 7">
    <name type="scientific">BD1-7 clade bacterium</name>
    <dbReference type="NCBI Taxonomy" id="2029982"/>
    <lineage>
        <taxon>Bacteria</taxon>
        <taxon>Pseudomonadati</taxon>
        <taxon>Pseudomonadota</taxon>
        <taxon>Gammaproteobacteria</taxon>
        <taxon>Cellvibrionales</taxon>
        <taxon>Spongiibacteraceae</taxon>
        <taxon>BD1-7 clade</taxon>
    </lineage>
</organism>
<gene>
    <name evidence="6" type="ORF">OPDIPICF_03868</name>
</gene>
<keyword evidence="7" id="KW-1185">Reference proteome</keyword>
<feature type="coiled-coil region" evidence="4">
    <location>
        <begin position="264"/>
        <end position="291"/>
    </location>
</feature>
<dbReference type="GO" id="GO:0000976">
    <property type="term" value="F:transcription cis-regulatory region binding"/>
    <property type="evidence" value="ECO:0007669"/>
    <property type="project" value="TreeGrafter"/>
</dbReference>
<evidence type="ECO:0000313" key="6">
    <source>
        <dbReference type="EMBL" id="CAA0092772.1"/>
    </source>
</evidence>
<dbReference type="InterPro" id="IPR009057">
    <property type="entry name" value="Homeodomain-like_sf"/>
</dbReference>
<keyword evidence="3" id="KW-0804">Transcription</keyword>
<accession>A0A5S9NQN9</accession>
<protein>
    <submittedName>
        <fullName evidence="6">Putative HTH-type transcriptional regulator</fullName>
    </submittedName>
</protein>
<sequence>MIKRLQSGHVSADYLAFLDQSVLDRGYPSLFSKDNSYDVISIVGLRYVSLETALKFFSEAIEVTRDTALGLDFGQRLNIMSHGPLTQALITAGSNRLFTSLFCKYIKTRHSLLNLSSWENHDTLILTLEVDIPSSEMYRFNIDLVFAAIANQAFEFTKQRQVIKAVTFSYPEPENITPYLKVFGDNVEFNAESNTIHMDTERLERIFTGTEAPLLQLAIKQCESLLKTMVSSDRTLDDIKALMTENEEGFPTQQELAKKLNVSSRSLSRRLEKLDTNYRQLLQLCKKERAEYYLRDTEHSIEQIAEWLGYDKGESFSRSFKVWTGISPSAFRKNKI</sequence>
<keyword evidence="4" id="KW-0175">Coiled coil</keyword>
<dbReference type="Pfam" id="PF12625">
    <property type="entry name" value="Arabinose_bd"/>
    <property type="match status" value="1"/>
</dbReference>
<dbReference type="AlphaFoldDB" id="A0A5S9NQN9"/>
<dbReference type="GO" id="GO:0005829">
    <property type="term" value="C:cytosol"/>
    <property type="evidence" value="ECO:0007669"/>
    <property type="project" value="TreeGrafter"/>
</dbReference>
<evidence type="ECO:0000259" key="5">
    <source>
        <dbReference type="PROSITE" id="PS01124"/>
    </source>
</evidence>
<dbReference type="InterPro" id="IPR018060">
    <property type="entry name" value="HTH_AraC"/>
</dbReference>
<dbReference type="PROSITE" id="PS01124">
    <property type="entry name" value="HTH_ARAC_FAMILY_2"/>
    <property type="match status" value="1"/>
</dbReference>
<feature type="domain" description="HTH araC/xylS-type" evidence="5">
    <location>
        <begin position="237"/>
        <end position="334"/>
    </location>
</feature>
<evidence type="ECO:0000313" key="7">
    <source>
        <dbReference type="Proteomes" id="UP000441399"/>
    </source>
</evidence>
<evidence type="ECO:0000256" key="3">
    <source>
        <dbReference type="ARBA" id="ARBA00023163"/>
    </source>
</evidence>
<dbReference type="SMART" id="SM00342">
    <property type="entry name" value="HTH_ARAC"/>
    <property type="match status" value="1"/>
</dbReference>